<keyword evidence="1" id="KW-0812">Transmembrane</keyword>
<evidence type="ECO:0000313" key="2">
    <source>
        <dbReference type="EMBL" id="KAK3352251.1"/>
    </source>
</evidence>
<keyword evidence="1" id="KW-1133">Transmembrane helix</keyword>
<sequence length="124" mass="14030">MLRLAGKQPEGYLRLLLVWLYPTASVIWLAAMEDHDSSLRSAELSQKARPLTWYHNTRRGRKLWQPTVLGFTQTLPVPSYCGCGEHTNSQTRAILLWQTEACVSIGFPAASWLSIVPWHPCHAS</sequence>
<feature type="transmembrane region" description="Helical" evidence="1">
    <location>
        <begin position="12"/>
        <end position="31"/>
    </location>
</feature>
<dbReference type="EMBL" id="JAUIQD010000004">
    <property type="protein sequence ID" value="KAK3352251.1"/>
    <property type="molecule type" value="Genomic_DNA"/>
</dbReference>
<accession>A0AAJ0MD99</accession>
<evidence type="ECO:0000313" key="3">
    <source>
        <dbReference type="Proteomes" id="UP001275084"/>
    </source>
</evidence>
<keyword evidence="1" id="KW-0472">Membrane</keyword>
<reference evidence="2" key="2">
    <citation type="submission" date="2023-06" db="EMBL/GenBank/DDBJ databases">
        <authorList>
            <consortium name="Lawrence Berkeley National Laboratory"/>
            <person name="Haridas S."/>
            <person name="Hensen N."/>
            <person name="Bonometti L."/>
            <person name="Westerberg I."/>
            <person name="Brannstrom I.O."/>
            <person name="Guillou S."/>
            <person name="Cros-Aarteil S."/>
            <person name="Calhoun S."/>
            <person name="Kuo A."/>
            <person name="Mondo S."/>
            <person name="Pangilinan J."/>
            <person name="Riley R."/>
            <person name="Labutti K."/>
            <person name="Andreopoulos B."/>
            <person name="Lipzen A."/>
            <person name="Chen C."/>
            <person name="Yanf M."/>
            <person name="Daum C."/>
            <person name="Ng V."/>
            <person name="Clum A."/>
            <person name="Steindorff A."/>
            <person name="Ohm R."/>
            <person name="Martin F."/>
            <person name="Silar P."/>
            <person name="Natvig D."/>
            <person name="Lalanne C."/>
            <person name="Gautier V."/>
            <person name="Ament-Velasquez S.L."/>
            <person name="Kruys A."/>
            <person name="Hutchinson M.I."/>
            <person name="Powell A.J."/>
            <person name="Barry K."/>
            <person name="Miller A.N."/>
            <person name="Grigoriev I.V."/>
            <person name="Debuchy R."/>
            <person name="Gladieux P."/>
            <person name="Thoren M.H."/>
            <person name="Johannesson H."/>
        </authorList>
    </citation>
    <scope>NUCLEOTIDE SEQUENCE</scope>
    <source>
        <strain evidence="2">CBS 955.72</strain>
    </source>
</reference>
<keyword evidence="3" id="KW-1185">Reference proteome</keyword>
<dbReference type="AlphaFoldDB" id="A0AAJ0MD99"/>
<organism evidence="2 3">
    <name type="scientific">Lasiosphaeria hispida</name>
    <dbReference type="NCBI Taxonomy" id="260671"/>
    <lineage>
        <taxon>Eukaryota</taxon>
        <taxon>Fungi</taxon>
        <taxon>Dikarya</taxon>
        <taxon>Ascomycota</taxon>
        <taxon>Pezizomycotina</taxon>
        <taxon>Sordariomycetes</taxon>
        <taxon>Sordariomycetidae</taxon>
        <taxon>Sordariales</taxon>
        <taxon>Lasiosphaeriaceae</taxon>
        <taxon>Lasiosphaeria</taxon>
    </lineage>
</organism>
<proteinExistence type="predicted"/>
<comment type="caution">
    <text evidence="2">The sequence shown here is derived from an EMBL/GenBank/DDBJ whole genome shotgun (WGS) entry which is preliminary data.</text>
</comment>
<protein>
    <submittedName>
        <fullName evidence="2">Uncharacterized protein</fullName>
    </submittedName>
</protein>
<reference evidence="2" key="1">
    <citation type="journal article" date="2023" name="Mol. Phylogenet. Evol.">
        <title>Genome-scale phylogeny and comparative genomics of the fungal order Sordariales.</title>
        <authorList>
            <person name="Hensen N."/>
            <person name="Bonometti L."/>
            <person name="Westerberg I."/>
            <person name="Brannstrom I.O."/>
            <person name="Guillou S."/>
            <person name="Cros-Aarteil S."/>
            <person name="Calhoun S."/>
            <person name="Haridas S."/>
            <person name="Kuo A."/>
            <person name="Mondo S."/>
            <person name="Pangilinan J."/>
            <person name="Riley R."/>
            <person name="LaButti K."/>
            <person name="Andreopoulos B."/>
            <person name="Lipzen A."/>
            <person name="Chen C."/>
            <person name="Yan M."/>
            <person name="Daum C."/>
            <person name="Ng V."/>
            <person name="Clum A."/>
            <person name="Steindorff A."/>
            <person name="Ohm R.A."/>
            <person name="Martin F."/>
            <person name="Silar P."/>
            <person name="Natvig D.O."/>
            <person name="Lalanne C."/>
            <person name="Gautier V."/>
            <person name="Ament-Velasquez S.L."/>
            <person name="Kruys A."/>
            <person name="Hutchinson M.I."/>
            <person name="Powell A.J."/>
            <person name="Barry K."/>
            <person name="Miller A.N."/>
            <person name="Grigoriev I.V."/>
            <person name="Debuchy R."/>
            <person name="Gladieux P."/>
            <person name="Hiltunen Thoren M."/>
            <person name="Johannesson H."/>
        </authorList>
    </citation>
    <scope>NUCLEOTIDE SEQUENCE</scope>
    <source>
        <strain evidence="2">CBS 955.72</strain>
    </source>
</reference>
<name>A0AAJ0MD99_9PEZI</name>
<gene>
    <name evidence="2" type="ORF">B0T25DRAFT_180646</name>
</gene>
<dbReference type="Proteomes" id="UP001275084">
    <property type="component" value="Unassembled WGS sequence"/>
</dbReference>
<evidence type="ECO:0000256" key="1">
    <source>
        <dbReference type="SAM" id="Phobius"/>
    </source>
</evidence>